<evidence type="ECO:0000256" key="1">
    <source>
        <dbReference type="ARBA" id="ARBA00000109"/>
    </source>
</evidence>
<keyword evidence="3 9" id="KW-0698">rRNA processing</keyword>
<evidence type="ECO:0000313" key="14">
    <source>
        <dbReference type="Proteomes" id="UP001139336"/>
    </source>
</evidence>
<feature type="active site" evidence="9">
    <location>
        <position position="138"/>
    </location>
</feature>
<dbReference type="InterPro" id="IPR036389">
    <property type="entry name" value="RNase_III_sf"/>
</dbReference>
<dbReference type="SMART" id="SM00535">
    <property type="entry name" value="RIBOc"/>
    <property type="match status" value="1"/>
</dbReference>
<dbReference type="SMART" id="SM00358">
    <property type="entry name" value="DSRM"/>
    <property type="match status" value="1"/>
</dbReference>
<dbReference type="FunFam" id="1.10.1520.10:FF:000001">
    <property type="entry name" value="Ribonuclease 3"/>
    <property type="match status" value="1"/>
</dbReference>
<dbReference type="CDD" id="cd00593">
    <property type="entry name" value="RIBOc"/>
    <property type="match status" value="1"/>
</dbReference>
<dbReference type="GO" id="GO:0004525">
    <property type="term" value="F:ribonuclease III activity"/>
    <property type="evidence" value="ECO:0007669"/>
    <property type="project" value="UniProtKB-UniRule"/>
</dbReference>
<feature type="active site" evidence="9">
    <location>
        <position position="66"/>
    </location>
</feature>
<dbReference type="HAMAP" id="MF_00104">
    <property type="entry name" value="RNase_III"/>
    <property type="match status" value="1"/>
</dbReference>
<evidence type="ECO:0000256" key="7">
    <source>
        <dbReference type="ARBA" id="ARBA00022801"/>
    </source>
</evidence>
<dbReference type="PROSITE" id="PS50142">
    <property type="entry name" value="RNASE_3_2"/>
    <property type="match status" value="1"/>
</dbReference>
<dbReference type="RefSeq" id="WP_236118153.1">
    <property type="nucleotide sequence ID" value="NZ_JAKGSI010000002.1"/>
</dbReference>
<proteinExistence type="inferred from homology"/>
<dbReference type="Gene3D" id="1.10.1520.10">
    <property type="entry name" value="Ribonuclease III domain"/>
    <property type="match status" value="1"/>
</dbReference>
<keyword evidence="9" id="KW-0479">Metal-binding</keyword>
<evidence type="ECO:0000313" key="13">
    <source>
        <dbReference type="EMBL" id="MCF4006344.1"/>
    </source>
</evidence>
<comment type="subcellular location">
    <subcellularLocation>
        <location evidence="9">Cytoplasm</location>
    </subcellularLocation>
</comment>
<dbReference type="GO" id="GO:0003725">
    <property type="term" value="F:double-stranded RNA binding"/>
    <property type="evidence" value="ECO:0007669"/>
    <property type="project" value="TreeGrafter"/>
</dbReference>
<dbReference type="Pfam" id="PF14622">
    <property type="entry name" value="Ribonucleas_3_3"/>
    <property type="match status" value="1"/>
</dbReference>
<feature type="binding site" evidence="9">
    <location>
        <position position="135"/>
    </location>
    <ligand>
        <name>Mg(2+)</name>
        <dbReference type="ChEBI" id="CHEBI:18420"/>
    </ligand>
</feature>
<feature type="binding site" evidence="9">
    <location>
        <position position="138"/>
    </location>
    <ligand>
        <name>Mg(2+)</name>
        <dbReference type="ChEBI" id="CHEBI:18420"/>
    </ligand>
</feature>
<feature type="region of interest" description="Disordered" evidence="10">
    <location>
        <begin position="244"/>
        <end position="275"/>
    </location>
</feature>
<dbReference type="InterPro" id="IPR000999">
    <property type="entry name" value="RNase_III_dom"/>
</dbReference>
<comment type="subunit">
    <text evidence="9">Homodimer.</text>
</comment>
<dbReference type="GO" id="GO:0008033">
    <property type="term" value="P:tRNA processing"/>
    <property type="evidence" value="ECO:0007669"/>
    <property type="project" value="UniProtKB-KW"/>
</dbReference>
<feature type="binding site" evidence="9">
    <location>
        <position position="62"/>
    </location>
    <ligand>
        <name>Mg(2+)</name>
        <dbReference type="ChEBI" id="CHEBI:18420"/>
    </ligand>
</feature>
<dbReference type="SUPFAM" id="SSF54768">
    <property type="entry name" value="dsRNA-binding domain-like"/>
    <property type="match status" value="1"/>
</dbReference>
<dbReference type="Pfam" id="PF00035">
    <property type="entry name" value="dsrm"/>
    <property type="match status" value="1"/>
</dbReference>
<dbReference type="GO" id="GO:0006397">
    <property type="term" value="P:mRNA processing"/>
    <property type="evidence" value="ECO:0007669"/>
    <property type="project" value="UniProtKB-UniRule"/>
</dbReference>
<feature type="domain" description="RNase III" evidence="12">
    <location>
        <begin position="30"/>
        <end position="149"/>
    </location>
</feature>
<feature type="domain" description="DRBM" evidence="11">
    <location>
        <begin position="176"/>
        <end position="244"/>
    </location>
</feature>
<comment type="function">
    <text evidence="9">Digests double-stranded RNA. Involved in the processing of primary rRNA transcript to yield the immediate precursors to the large and small rRNAs (23S and 16S). Processes some mRNAs, and tRNAs when they are encoded in the rRNA operon. Processes pre-crRNA and tracrRNA of type II CRISPR loci if present in the organism.</text>
</comment>
<dbReference type="AlphaFoldDB" id="A0A9X1QRQ9"/>
<dbReference type="EC" id="3.1.26.3" evidence="9"/>
<protein>
    <recommendedName>
        <fullName evidence="9">Ribonuclease 3</fullName>
        <ecNumber evidence="9">3.1.26.3</ecNumber>
    </recommendedName>
    <alternativeName>
        <fullName evidence="9">Ribonuclease III</fullName>
        <shortName evidence="9">RNase III</shortName>
    </alternativeName>
</protein>
<keyword evidence="5 9" id="KW-0540">Nuclease</keyword>
<keyword evidence="4 9" id="KW-0507">mRNA processing</keyword>
<gene>
    <name evidence="9 13" type="primary">rnc</name>
    <name evidence="13" type="ORF">L1O03_04005</name>
</gene>
<keyword evidence="9" id="KW-0963">Cytoplasm</keyword>
<dbReference type="InterPro" id="IPR011907">
    <property type="entry name" value="RNase_III"/>
</dbReference>
<dbReference type="PANTHER" id="PTHR11207">
    <property type="entry name" value="RIBONUCLEASE III"/>
    <property type="match status" value="1"/>
</dbReference>
<dbReference type="Proteomes" id="UP001139336">
    <property type="component" value="Unassembled WGS sequence"/>
</dbReference>
<dbReference type="Gene3D" id="3.30.160.20">
    <property type="match status" value="1"/>
</dbReference>
<keyword evidence="7 9" id="KW-0378">Hydrolase</keyword>
<keyword evidence="6 9" id="KW-0255">Endonuclease</keyword>
<evidence type="ECO:0000256" key="9">
    <source>
        <dbReference type="HAMAP-Rule" id="MF_00104"/>
    </source>
</evidence>
<evidence type="ECO:0000256" key="10">
    <source>
        <dbReference type="SAM" id="MobiDB-lite"/>
    </source>
</evidence>
<dbReference type="GO" id="GO:0005737">
    <property type="term" value="C:cytoplasm"/>
    <property type="evidence" value="ECO:0007669"/>
    <property type="project" value="UniProtKB-SubCell"/>
</dbReference>
<dbReference type="GO" id="GO:0019843">
    <property type="term" value="F:rRNA binding"/>
    <property type="evidence" value="ECO:0007669"/>
    <property type="project" value="UniProtKB-KW"/>
</dbReference>
<comment type="catalytic activity">
    <reaction evidence="1 9">
        <text>Endonucleolytic cleavage to 5'-phosphomonoester.</text>
        <dbReference type="EC" id="3.1.26.3"/>
    </reaction>
</comment>
<dbReference type="PROSITE" id="PS00517">
    <property type="entry name" value="RNASE_3_1"/>
    <property type="match status" value="1"/>
</dbReference>
<dbReference type="NCBIfam" id="TIGR02191">
    <property type="entry name" value="RNaseIII"/>
    <property type="match status" value="1"/>
</dbReference>
<evidence type="ECO:0000256" key="8">
    <source>
        <dbReference type="ARBA" id="ARBA00022884"/>
    </source>
</evidence>
<keyword evidence="8 9" id="KW-0694">RNA-binding</keyword>
<keyword evidence="9" id="KW-0699">rRNA-binding</keyword>
<evidence type="ECO:0000259" key="11">
    <source>
        <dbReference type="PROSITE" id="PS50137"/>
    </source>
</evidence>
<organism evidence="13 14">
    <name type="scientific">Corynebacterium uropygiale</name>
    <dbReference type="NCBI Taxonomy" id="1775911"/>
    <lineage>
        <taxon>Bacteria</taxon>
        <taxon>Bacillati</taxon>
        <taxon>Actinomycetota</taxon>
        <taxon>Actinomycetes</taxon>
        <taxon>Mycobacteriales</taxon>
        <taxon>Corynebacteriaceae</taxon>
        <taxon>Corynebacterium</taxon>
    </lineage>
</organism>
<dbReference type="CDD" id="cd10845">
    <property type="entry name" value="DSRM_RNAse_III_family"/>
    <property type="match status" value="1"/>
</dbReference>
<dbReference type="PROSITE" id="PS50137">
    <property type="entry name" value="DS_RBD"/>
    <property type="match status" value="1"/>
</dbReference>
<name>A0A9X1QRQ9_9CORY</name>
<comment type="similarity">
    <text evidence="2">Belongs to the ribonuclease III family.</text>
</comment>
<evidence type="ECO:0000256" key="5">
    <source>
        <dbReference type="ARBA" id="ARBA00022722"/>
    </source>
</evidence>
<evidence type="ECO:0000256" key="2">
    <source>
        <dbReference type="ARBA" id="ARBA00010183"/>
    </source>
</evidence>
<evidence type="ECO:0000259" key="12">
    <source>
        <dbReference type="PROSITE" id="PS50142"/>
    </source>
</evidence>
<keyword evidence="9" id="KW-0819">tRNA processing</keyword>
<dbReference type="GO" id="GO:0046872">
    <property type="term" value="F:metal ion binding"/>
    <property type="evidence" value="ECO:0007669"/>
    <property type="project" value="UniProtKB-KW"/>
</dbReference>
<comment type="cofactor">
    <cofactor evidence="9">
        <name>Mg(2+)</name>
        <dbReference type="ChEBI" id="CHEBI:18420"/>
    </cofactor>
</comment>
<comment type="caution">
    <text evidence="13">The sequence shown here is derived from an EMBL/GenBank/DDBJ whole genome shotgun (WGS) entry which is preliminary data.</text>
</comment>
<dbReference type="SUPFAM" id="SSF69065">
    <property type="entry name" value="RNase III domain-like"/>
    <property type="match status" value="1"/>
</dbReference>
<evidence type="ECO:0000256" key="4">
    <source>
        <dbReference type="ARBA" id="ARBA00022664"/>
    </source>
</evidence>
<sequence length="275" mass="30154">MSRRRSRLSGQEALDAAFAEVDHAPLLEALGVSLPEESLKLALTHRSFANENGHLPNNERLEFLGDAVLGLSVAGQLYEQYPERPESDISKMRASIVSRYGLADIARAVNLGPHILLGRGEHATDGQNKDSILADTTEALLGAIYLEHGFHTARDVILTLFRDKIDHATARGRHQDWKTTLQERLSQRRLGSAEYRTTTSGPEHELHFYAEALVAGRVFGRGEGTNKKLAEQAAARQAYGHLRGDISDLMNQPPADKAVEPPADNPAEQPATAQD</sequence>
<evidence type="ECO:0000256" key="6">
    <source>
        <dbReference type="ARBA" id="ARBA00022759"/>
    </source>
</evidence>
<reference evidence="13" key="1">
    <citation type="submission" date="2022-01" db="EMBL/GenBank/DDBJ databases">
        <title>Corynebacterium sp. nov isolated from isolated from the feces of the greater white-fronted geese (Anser albifrons) at Poyang Lake, PR China.</title>
        <authorList>
            <person name="Liu Q."/>
        </authorList>
    </citation>
    <scope>NUCLEOTIDE SEQUENCE</scope>
    <source>
        <strain evidence="13">JCM 32435</strain>
    </source>
</reference>
<dbReference type="GO" id="GO:0010468">
    <property type="term" value="P:regulation of gene expression"/>
    <property type="evidence" value="ECO:0007669"/>
    <property type="project" value="TreeGrafter"/>
</dbReference>
<accession>A0A9X1QRQ9</accession>
<dbReference type="GO" id="GO:0006364">
    <property type="term" value="P:rRNA processing"/>
    <property type="evidence" value="ECO:0007669"/>
    <property type="project" value="UniProtKB-UniRule"/>
</dbReference>
<dbReference type="EMBL" id="JAKGSI010000002">
    <property type="protein sequence ID" value="MCF4006344.1"/>
    <property type="molecule type" value="Genomic_DNA"/>
</dbReference>
<dbReference type="InterPro" id="IPR014720">
    <property type="entry name" value="dsRBD_dom"/>
</dbReference>
<evidence type="ECO:0000256" key="3">
    <source>
        <dbReference type="ARBA" id="ARBA00022552"/>
    </source>
</evidence>
<dbReference type="PANTHER" id="PTHR11207:SF0">
    <property type="entry name" value="RIBONUCLEASE 3"/>
    <property type="match status" value="1"/>
</dbReference>
<keyword evidence="14" id="KW-1185">Reference proteome</keyword>
<keyword evidence="9" id="KW-0460">Magnesium</keyword>